<evidence type="ECO:0000313" key="1">
    <source>
        <dbReference type="EMBL" id="KFG89448.1"/>
    </source>
</evidence>
<protein>
    <submittedName>
        <fullName evidence="1">Uncharacterized protein</fullName>
    </submittedName>
</protein>
<dbReference type="OrthoDB" id="7408536at2"/>
<dbReference type="AlphaFoldDB" id="A0A086P7T0"/>
<evidence type="ECO:0000313" key="2">
    <source>
        <dbReference type="Proteomes" id="UP000024284"/>
    </source>
</evidence>
<sequence>MSDTISLAAARLQQQVPAAEARIDDAIIAASSLMTSVVTARRDTPGVPAVKAQSTIHRIARLQTVLVGASGDALRIHGELADIARETGGLDLHECPAIAGAGDAAMAATS</sequence>
<proteinExistence type="predicted"/>
<dbReference type="RefSeq" id="WP_037467191.1">
    <property type="nucleotide sequence ID" value="NZ_BCZD01000040.1"/>
</dbReference>
<organism evidence="1 2">
    <name type="scientific">Sphingobium herbicidovorans (strain ATCC 700291 / DSM 11019 / CCUG 56400 / KCTC 2939 / LMG 18315 / NBRC 16415 / MH)</name>
    <name type="common">Sphingomonas herbicidovorans</name>
    <dbReference type="NCBI Taxonomy" id="1219045"/>
    <lineage>
        <taxon>Bacteria</taxon>
        <taxon>Pseudomonadati</taxon>
        <taxon>Pseudomonadota</taxon>
        <taxon>Alphaproteobacteria</taxon>
        <taxon>Sphingomonadales</taxon>
        <taxon>Sphingomonadaceae</taxon>
        <taxon>Sphingobium</taxon>
    </lineage>
</organism>
<name>A0A086P7T0_SPHHM</name>
<dbReference type="PATRIC" id="fig|1219045.3.peg.2814"/>
<dbReference type="Proteomes" id="UP000024284">
    <property type="component" value="Unassembled WGS sequence"/>
</dbReference>
<reference evidence="1" key="1">
    <citation type="submission" date="2014-08" db="EMBL/GenBank/DDBJ databases">
        <title>Draft genome sequences of Sphingobium herbicidovorans.</title>
        <authorList>
            <person name="Gan H.M."/>
            <person name="Gan H.Y."/>
            <person name="Savka M.A."/>
        </authorList>
    </citation>
    <scope>NUCLEOTIDE SEQUENCE [LARGE SCALE GENOMIC DNA]</scope>
    <source>
        <strain evidence="1">NBRC 16415</strain>
    </source>
</reference>
<comment type="caution">
    <text evidence="1">The sequence shown here is derived from an EMBL/GenBank/DDBJ whole genome shotgun (WGS) entry which is preliminary data.</text>
</comment>
<dbReference type="EMBL" id="JFZA02000028">
    <property type="protein sequence ID" value="KFG89448.1"/>
    <property type="molecule type" value="Genomic_DNA"/>
</dbReference>
<dbReference type="STRING" id="76947.GCA_002080435_00154"/>
<dbReference type="eggNOG" id="ENOG50301R6">
    <property type="taxonomic scope" value="Bacteria"/>
</dbReference>
<gene>
    <name evidence="1" type="ORF">BV98_002777</name>
</gene>
<keyword evidence="2" id="KW-1185">Reference proteome</keyword>
<accession>A0A086P7T0</accession>